<name>I3XR46_DESAM</name>
<dbReference type="KEGG" id="dfd:Desfe_0516"/>
<reference evidence="1 2" key="1">
    <citation type="journal article" date="2012" name="J. Bacteriol.">
        <title>Complete Genome Sequence of Desulfurococcus fermentans, a Hyperthermophilic Cellulolytic Crenarchaeon Isolated from a Freshwater Hot Spring in Kamchatka, Russia.</title>
        <authorList>
            <person name="Susanti D."/>
            <person name="Johnson E.F."/>
            <person name="Rodriguez J.R."/>
            <person name="Anderson I."/>
            <person name="Perevalova A.A."/>
            <person name="Kyrpides N."/>
            <person name="Lucas S."/>
            <person name="Han J."/>
            <person name="Lapidus A."/>
            <person name="Cheng J.F."/>
            <person name="Goodwin L."/>
            <person name="Pitluck S."/>
            <person name="Mavrommatis K."/>
            <person name="Peters L."/>
            <person name="Land M.L."/>
            <person name="Hauser L."/>
            <person name="Gopalan V."/>
            <person name="Chan P.P."/>
            <person name="Lowe T.M."/>
            <person name="Atomi H."/>
            <person name="Bonch-Osmolovskaya E.A."/>
            <person name="Woyke T."/>
            <person name="Mukhopadhyay B."/>
        </authorList>
    </citation>
    <scope>NUCLEOTIDE SEQUENCE [LARGE SCALE GENOMIC DNA]</scope>
    <source>
        <strain evidence="1 2">DSM 16532</strain>
    </source>
</reference>
<dbReference type="EMBL" id="CP003321">
    <property type="protein sequence ID" value="AFL66420.1"/>
    <property type="molecule type" value="Genomic_DNA"/>
</dbReference>
<organism evidence="1 2">
    <name type="scientific">Desulfurococcus amylolyticus DSM 16532</name>
    <dbReference type="NCBI Taxonomy" id="768672"/>
    <lineage>
        <taxon>Archaea</taxon>
        <taxon>Thermoproteota</taxon>
        <taxon>Thermoprotei</taxon>
        <taxon>Desulfurococcales</taxon>
        <taxon>Desulfurococcaceae</taxon>
        <taxon>Desulfurococcus</taxon>
    </lineage>
</organism>
<dbReference type="eggNOG" id="arCOG05414">
    <property type="taxonomic scope" value="Archaea"/>
</dbReference>
<gene>
    <name evidence="1" type="ORF">Desfe_0516</name>
</gene>
<dbReference type="HOGENOM" id="CLU_194227_0_0_2"/>
<protein>
    <recommendedName>
        <fullName evidence="3">Ribbon-helix-helix protein CopG domain-containing protein</fullName>
    </recommendedName>
</protein>
<dbReference type="Proteomes" id="UP000006175">
    <property type="component" value="Chromosome"/>
</dbReference>
<dbReference type="AlphaFoldDB" id="I3XR46"/>
<sequence>MSVTVSIKVRKELVELADKMVRYGIARSRSHAFNIMIERGLHEVVGEVEFWENIFRKVEELEKQGYTLKHGGLSKILEEDRG</sequence>
<dbReference type="OrthoDB" id="42694at2157"/>
<keyword evidence="2" id="KW-1185">Reference proteome</keyword>
<evidence type="ECO:0000313" key="2">
    <source>
        <dbReference type="Proteomes" id="UP000006175"/>
    </source>
</evidence>
<evidence type="ECO:0000313" key="1">
    <source>
        <dbReference type="EMBL" id="AFL66420.1"/>
    </source>
</evidence>
<dbReference type="GeneID" id="13062206"/>
<dbReference type="RefSeq" id="WP_014767321.1">
    <property type="nucleotide sequence ID" value="NC_018001.1"/>
</dbReference>
<evidence type="ECO:0008006" key="3">
    <source>
        <dbReference type="Google" id="ProtNLM"/>
    </source>
</evidence>
<accession>I3XR46</accession>
<proteinExistence type="predicted"/>